<dbReference type="InterPro" id="IPR050816">
    <property type="entry name" value="Flavin-dep_Halogenase_NPB"/>
</dbReference>
<dbReference type="Gene3D" id="3.50.50.60">
    <property type="entry name" value="FAD/NAD(P)-binding domain"/>
    <property type="match status" value="1"/>
</dbReference>
<name>A0ABW2IP40_9PROT</name>
<dbReference type="RefSeq" id="WP_382168671.1">
    <property type="nucleotide sequence ID" value="NZ_JBHTBR010000007.1"/>
</dbReference>
<accession>A0ABW2IP40</accession>
<dbReference type="InterPro" id="IPR006905">
    <property type="entry name" value="Flavin_halogenase"/>
</dbReference>
<dbReference type="EC" id="1.14.19.-" evidence="1"/>
<comment type="caution">
    <text evidence="1">The sequence shown here is derived from an EMBL/GenBank/DDBJ whole genome shotgun (WGS) entry which is preliminary data.</text>
</comment>
<proteinExistence type="predicted"/>
<dbReference type="EMBL" id="JBHTBR010000007">
    <property type="protein sequence ID" value="MFC7292837.1"/>
    <property type="molecule type" value="Genomic_DNA"/>
</dbReference>
<dbReference type="Proteomes" id="UP001596492">
    <property type="component" value="Unassembled WGS sequence"/>
</dbReference>
<gene>
    <name evidence="1" type="ORF">ACFQS8_14495</name>
</gene>
<dbReference type="PANTHER" id="PTHR43747">
    <property type="entry name" value="FAD-BINDING PROTEIN"/>
    <property type="match status" value="1"/>
</dbReference>
<dbReference type="SUPFAM" id="SSF51905">
    <property type="entry name" value="FAD/NAD(P)-binding domain"/>
    <property type="match status" value="1"/>
</dbReference>
<dbReference type="InterPro" id="IPR036188">
    <property type="entry name" value="FAD/NAD-bd_sf"/>
</dbReference>
<protein>
    <submittedName>
        <fullName evidence="1">Tryptophan halogenase family protein</fullName>
        <ecNumber evidence="1">1.14.19.-</ecNumber>
    </submittedName>
</protein>
<dbReference type="InterPro" id="IPR033856">
    <property type="entry name" value="Trp_halogen"/>
</dbReference>
<dbReference type="GO" id="GO:0016491">
    <property type="term" value="F:oxidoreductase activity"/>
    <property type="evidence" value="ECO:0007669"/>
    <property type="project" value="UniProtKB-KW"/>
</dbReference>
<dbReference type="PANTHER" id="PTHR43747:SF4">
    <property type="entry name" value="FLAVIN-DEPENDENT TRYPTOPHAN HALOGENASE"/>
    <property type="match status" value="1"/>
</dbReference>
<reference evidence="2" key="1">
    <citation type="journal article" date="2019" name="Int. J. Syst. Evol. Microbiol.">
        <title>The Global Catalogue of Microorganisms (GCM) 10K type strain sequencing project: providing services to taxonomists for standard genome sequencing and annotation.</title>
        <authorList>
            <consortium name="The Broad Institute Genomics Platform"/>
            <consortium name="The Broad Institute Genome Sequencing Center for Infectious Disease"/>
            <person name="Wu L."/>
            <person name="Ma J."/>
        </authorList>
    </citation>
    <scope>NUCLEOTIDE SEQUENCE [LARGE SCALE GENOMIC DNA]</scope>
    <source>
        <strain evidence="2">CCUG 51308</strain>
    </source>
</reference>
<keyword evidence="1" id="KW-0560">Oxidoreductase</keyword>
<evidence type="ECO:0000313" key="2">
    <source>
        <dbReference type="Proteomes" id="UP001596492"/>
    </source>
</evidence>
<organism evidence="1 2">
    <name type="scientific">Hirschia litorea</name>
    <dbReference type="NCBI Taxonomy" id="1199156"/>
    <lineage>
        <taxon>Bacteria</taxon>
        <taxon>Pseudomonadati</taxon>
        <taxon>Pseudomonadota</taxon>
        <taxon>Alphaproteobacteria</taxon>
        <taxon>Hyphomonadales</taxon>
        <taxon>Hyphomonadaceae</taxon>
        <taxon>Hirschia</taxon>
    </lineage>
</organism>
<evidence type="ECO:0000313" key="1">
    <source>
        <dbReference type="EMBL" id="MFC7292837.1"/>
    </source>
</evidence>
<dbReference type="PIRSF" id="PIRSF011396">
    <property type="entry name" value="Trp_halogenase"/>
    <property type="match status" value="1"/>
</dbReference>
<sequence>MTNKQIKKVLIVGGGTAGWMTAAALSNTLKPDYCEIELVESEHIGTVGVGEASIPQIRTFNRSLGIDESEFVKRTKATFKLGIKFDDWGKLNESYFHPFGPYGLNMNGISFHAFFQKLYTKTINNNALEEYSLQAMASRENKFMRPVNAGNSPLSNIAYAYHFDAGLYAQFLRNFAETRSVKRTEGLISKVHQNGENGFITGVSLEGGKLIEADLFIDCSGFRGLLIEQALKTGYIDWSHWLPMNRAVAVPSQSDKNLPPYTHSKALSAGWKWSIPLQHRVGNGHVYCDAFISKDKATAQLIEELKTPAIGSPNHLQFTTGRRKAFWNKNCVAIGLSAGFIEPLESTSIHLIQSAIGKLLQMFPDKDFLPANIQRFNKVTDYEYERIRDFIILHYHATSRNDSKFWDYVRTMSIPDTLKEKIDLFAENGRIFRENEELFNDTSWFSVMIGQGLRPSGYDPIAGVQSNEETAQRLQSIRATIAKSAEVMPLHSEYLSKNGLIDNRL</sequence>
<keyword evidence="2" id="KW-1185">Reference proteome</keyword>
<dbReference type="Pfam" id="PF04820">
    <property type="entry name" value="Trp_halogenase"/>
    <property type="match status" value="1"/>
</dbReference>